<dbReference type="InterPro" id="IPR008271">
    <property type="entry name" value="Ser/Thr_kinase_AS"/>
</dbReference>
<dbReference type="InterPro" id="IPR011009">
    <property type="entry name" value="Kinase-like_dom_sf"/>
</dbReference>
<evidence type="ECO:0000256" key="2">
    <source>
        <dbReference type="SAM" id="MobiDB-lite"/>
    </source>
</evidence>
<accession>A0A1W0WD71</accession>
<feature type="compositionally biased region" description="Basic and acidic residues" evidence="2">
    <location>
        <begin position="188"/>
        <end position="198"/>
    </location>
</feature>
<protein>
    <recommendedName>
        <fullName evidence="1">non-specific serine/threonine protein kinase</fullName>
        <ecNumber evidence="1">2.7.11.1</ecNumber>
    </recommendedName>
</protein>
<feature type="domain" description="Protein kinase" evidence="3">
    <location>
        <begin position="214"/>
        <end position="493"/>
    </location>
</feature>
<dbReference type="GO" id="GO:0004674">
    <property type="term" value="F:protein serine/threonine kinase activity"/>
    <property type="evidence" value="ECO:0007669"/>
    <property type="project" value="UniProtKB-EC"/>
</dbReference>
<dbReference type="PROSITE" id="PS50011">
    <property type="entry name" value="PROTEIN_KINASE_DOM"/>
    <property type="match status" value="1"/>
</dbReference>
<dbReference type="InterPro" id="IPR050235">
    <property type="entry name" value="CK1_Ser-Thr_kinase"/>
</dbReference>
<keyword evidence="4" id="KW-0418">Kinase</keyword>
<dbReference type="Proteomes" id="UP000192578">
    <property type="component" value="Unassembled WGS sequence"/>
</dbReference>
<organism evidence="4 5">
    <name type="scientific">Hypsibius exemplaris</name>
    <name type="common">Freshwater tardigrade</name>
    <dbReference type="NCBI Taxonomy" id="2072580"/>
    <lineage>
        <taxon>Eukaryota</taxon>
        <taxon>Metazoa</taxon>
        <taxon>Ecdysozoa</taxon>
        <taxon>Tardigrada</taxon>
        <taxon>Eutardigrada</taxon>
        <taxon>Parachela</taxon>
        <taxon>Hypsibioidea</taxon>
        <taxon>Hypsibiidae</taxon>
        <taxon>Hypsibius</taxon>
    </lineage>
</organism>
<sequence>MINSLPQIFTPLAETHPDTAELRPAISVGSSKITDIAGHHSAASQQLSVTLVDAPSPLNDHISGHSHHAKEPQGQFLAPPKNRWHLLGETKSDQGSDLSKLANGGSNEEHKTVHADWDANNNKPIAVVSALLHPSPINTEKTSTESQNLSLLSPSVEVPSTTAAGTLPKADRPDKPQRVSRVTAATKPQHETRSGVREREDAELLIGSIVGKQWFIDRKIASGSFGTLFMGRNINTKEPVAVKAERRDSTFPQLHREKKFYQMLVDVDEGVPHMLFYGECSTGNRYHILVMDLLGPNVEDLLQACGGTFSLKTTCMLACQLLSRMEYLHSKGILYRDIKSENFLIGRRKTKQEDVLHVVDFGLSKEFINPVSKQHIPFNVKKGSVGTPRYMSINALQHHEQGRRDDLEALSYLFLYLYFGQLPWQGLPGSTFAEKCKRILEKKLKLSVDEVCRDAPAEFARFMKYARNLDYEAQPDYKFCRQLFLDMLKHEHLAYDNVYDWSGDHIPDFWKEKNKLVDTLPPLPDDLSARIRAAEKKDIPYSLRLKKKDKRSKSGADFSRNSRADRNLSEQPELARKKSGTGCCPCFSGATRSNSRTTID</sequence>
<dbReference type="InterPro" id="IPR000719">
    <property type="entry name" value="Prot_kinase_dom"/>
</dbReference>
<feature type="compositionally biased region" description="Polar residues" evidence="2">
    <location>
        <begin position="137"/>
        <end position="148"/>
    </location>
</feature>
<dbReference type="Gene3D" id="1.10.510.10">
    <property type="entry name" value="Transferase(Phosphotransferase) domain 1"/>
    <property type="match status" value="1"/>
</dbReference>
<feature type="compositionally biased region" description="Basic and acidic residues" evidence="2">
    <location>
        <begin position="560"/>
        <end position="576"/>
    </location>
</feature>
<feature type="region of interest" description="Disordered" evidence="2">
    <location>
        <begin position="546"/>
        <end position="582"/>
    </location>
</feature>
<dbReference type="GO" id="GO:0005524">
    <property type="term" value="F:ATP binding"/>
    <property type="evidence" value="ECO:0007669"/>
    <property type="project" value="InterPro"/>
</dbReference>
<dbReference type="EMBL" id="MTYJ01000130">
    <property type="protein sequence ID" value="OQV13083.1"/>
    <property type="molecule type" value="Genomic_DNA"/>
</dbReference>
<proteinExistence type="predicted"/>
<dbReference type="SUPFAM" id="SSF56112">
    <property type="entry name" value="Protein kinase-like (PK-like)"/>
    <property type="match status" value="1"/>
</dbReference>
<feature type="region of interest" description="Disordered" evidence="2">
    <location>
        <begin position="87"/>
        <end position="108"/>
    </location>
</feature>
<name>A0A1W0WD71_HYPEX</name>
<evidence type="ECO:0000313" key="4">
    <source>
        <dbReference type="EMBL" id="OQV13083.1"/>
    </source>
</evidence>
<dbReference type="SMART" id="SM00220">
    <property type="entry name" value="S_TKc"/>
    <property type="match status" value="1"/>
</dbReference>
<dbReference type="PANTHER" id="PTHR11909">
    <property type="entry name" value="CASEIN KINASE-RELATED"/>
    <property type="match status" value="1"/>
</dbReference>
<dbReference type="AlphaFoldDB" id="A0A1W0WD71"/>
<feature type="region of interest" description="Disordered" evidence="2">
    <location>
        <begin position="137"/>
        <end position="198"/>
    </location>
</feature>
<keyword evidence="4" id="KW-0808">Transferase</keyword>
<gene>
    <name evidence="4" type="ORF">BV898_12625</name>
</gene>
<feature type="compositionally biased region" description="Low complexity" evidence="2">
    <location>
        <begin position="149"/>
        <end position="160"/>
    </location>
</feature>
<dbReference type="Pfam" id="PF00069">
    <property type="entry name" value="Pkinase"/>
    <property type="match status" value="1"/>
</dbReference>
<dbReference type="CDD" id="cd14016">
    <property type="entry name" value="STKc_CK1"/>
    <property type="match status" value="1"/>
</dbReference>
<keyword evidence="5" id="KW-1185">Reference proteome</keyword>
<dbReference type="OrthoDB" id="5800476at2759"/>
<dbReference type="EC" id="2.7.11.1" evidence="1"/>
<reference evidence="5" key="1">
    <citation type="submission" date="2017-01" db="EMBL/GenBank/DDBJ databases">
        <title>Comparative genomics of anhydrobiosis in the tardigrade Hypsibius dujardini.</title>
        <authorList>
            <person name="Yoshida Y."/>
            <person name="Koutsovoulos G."/>
            <person name="Laetsch D."/>
            <person name="Stevens L."/>
            <person name="Kumar S."/>
            <person name="Horikawa D."/>
            <person name="Ishino K."/>
            <person name="Komine S."/>
            <person name="Tomita M."/>
            <person name="Blaxter M."/>
            <person name="Arakawa K."/>
        </authorList>
    </citation>
    <scope>NUCLEOTIDE SEQUENCE [LARGE SCALE GENOMIC DNA]</scope>
    <source>
        <strain evidence="5">Z151</strain>
    </source>
</reference>
<evidence type="ECO:0000313" key="5">
    <source>
        <dbReference type="Proteomes" id="UP000192578"/>
    </source>
</evidence>
<evidence type="ECO:0000259" key="3">
    <source>
        <dbReference type="PROSITE" id="PS50011"/>
    </source>
</evidence>
<comment type="caution">
    <text evidence="4">The sequence shown here is derived from an EMBL/GenBank/DDBJ whole genome shotgun (WGS) entry which is preliminary data.</text>
</comment>
<dbReference type="PROSITE" id="PS00108">
    <property type="entry name" value="PROTEIN_KINASE_ST"/>
    <property type="match status" value="1"/>
</dbReference>
<evidence type="ECO:0000256" key="1">
    <source>
        <dbReference type="ARBA" id="ARBA00012513"/>
    </source>
</evidence>